<dbReference type="AlphaFoldDB" id="A0A1G7EEM4"/>
<feature type="transmembrane region" description="Helical" evidence="2">
    <location>
        <begin position="74"/>
        <end position="99"/>
    </location>
</feature>
<dbReference type="Pfam" id="PF04186">
    <property type="entry name" value="FxsA"/>
    <property type="match status" value="1"/>
</dbReference>
<dbReference type="PANTHER" id="PTHR35335">
    <property type="entry name" value="UPF0716 PROTEIN FXSA"/>
    <property type="match status" value="1"/>
</dbReference>
<gene>
    <name evidence="3" type="ORF">SAMN04244550_00748</name>
</gene>
<dbReference type="PANTHER" id="PTHR35335:SF1">
    <property type="entry name" value="UPF0716 PROTEIN FXSA"/>
    <property type="match status" value="1"/>
</dbReference>
<reference evidence="3 4" key="1">
    <citation type="submission" date="2016-10" db="EMBL/GenBank/DDBJ databases">
        <authorList>
            <person name="de Groot N.N."/>
        </authorList>
    </citation>
    <scope>NUCLEOTIDE SEQUENCE [LARGE SCALE GENOMIC DNA]</scope>
    <source>
        <strain evidence="4">DSM 938 / 37b4</strain>
    </source>
</reference>
<dbReference type="Proteomes" id="UP000183812">
    <property type="component" value="Unassembled WGS sequence"/>
</dbReference>
<keyword evidence="2" id="KW-1133">Transmembrane helix</keyword>
<evidence type="ECO:0000313" key="3">
    <source>
        <dbReference type="EMBL" id="SDE61926.1"/>
    </source>
</evidence>
<keyword evidence="2" id="KW-0812">Transmembrane</keyword>
<dbReference type="GO" id="GO:0016020">
    <property type="term" value="C:membrane"/>
    <property type="evidence" value="ECO:0007669"/>
    <property type="project" value="InterPro"/>
</dbReference>
<accession>A0A1G7EEM4</accession>
<dbReference type="OrthoDB" id="9792788at2"/>
<proteinExistence type="predicted"/>
<name>A0A1G7EEM4_RHOCA</name>
<evidence type="ECO:0000313" key="4">
    <source>
        <dbReference type="Proteomes" id="UP000183812"/>
    </source>
</evidence>
<dbReference type="NCBIfam" id="NF008528">
    <property type="entry name" value="PRK11463.1-2"/>
    <property type="match status" value="1"/>
</dbReference>
<evidence type="ECO:0000256" key="1">
    <source>
        <dbReference type="SAM" id="MobiDB-lite"/>
    </source>
</evidence>
<organism evidence="3 4">
    <name type="scientific">Rhodobacter capsulatus</name>
    <name type="common">Rhodopseudomonas capsulata</name>
    <dbReference type="NCBI Taxonomy" id="1061"/>
    <lineage>
        <taxon>Bacteria</taxon>
        <taxon>Pseudomonadati</taxon>
        <taxon>Pseudomonadota</taxon>
        <taxon>Alphaproteobacteria</taxon>
        <taxon>Rhodobacterales</taxon>
        <taxon>Rhodobacter group</taxon>
        <taxon>Rhodobacter</taxon>
    </lineage>
</organism>
<dbReference type="InterPro" id="IPR007313">
    <property type="entry name" value="FxsA"/>
</dbReference>
<keyword evidence="2" id="KW-0472">Membrane</keyword>
<sequence>MWFLILLIAWPLIEIGLFVEIGGRLGLWPTLGLVLGTAALGIAVLRAQGDRAQAGLRQAMAGIGDPAVPLAEEALILVAGGLLILPGLLTDVFGLLLLVPSVRRLLIARLSKRVVVQGFGQGFGTMAQPPRPSADPGQVIDGDFQEVDPKNPSIKGNSGWTRH</sequence>
<evidence type="ECO:0000256" key="2">
    <source>
        <dbReference type="SAM" id="Phobius"/>
    </source>
</evidence>
<dbReference type="EMBL" id="FNAY01000002">
    <property type="protein sequence ID" value="SDE61926.1"/>
    <property type="molecule type" value="Genomic_DNA"/>
</dbReference>
<feature type="compositionally biased region" description="Polar residues" evidence="1">
    <location>
        <begin position="154"/>
        <end position="163"/>
    </location>
</feature>
<dbReference type="RefSeq" id="WP_074552862.1">
    <property type="nucleotide sequence ID" value="NZ_CP119563.1"/>
</dbReference>
<feature type="region of interest" description="Disordered" evidence="1">
    <location>
        <begin position="142"/>
        <end position="163"/>
    </location>
</feature>
<protein>
    <submittedName>
        <fullName evidence="3">UPF0716 protein FxsA</fullName>
    </submittedName>
</protein>